<dbReference type="PANTHER" id="PTHR24198:SF165">
    <property type="entry name" value="ANKYRIN REPEAT-CONTAINING PROTEIN-RELATED"/>
    <property type="match status" value="1"/>
</dbReference>
<feature type="repeat" description="ANK" evidence="3">
    <location>
        <begin position="457"/>
        <end position="489"/>
    </location>
</feature>
<sequence length="559" mass="61184">MFHEMSSPPGLECQRLTQPVKLVEEQAEQANLEIRRNSFIPFSPTVVEALEQCDIETVRRRLDEVVKQGHPDTGWAAMHTVCHSTKSPKLKIEIIKLLLENGAEVNEAMGNEFWTPLHAATAEGDVEVVRFLLENGARIDAEDGRCGTPLTIAISFGYVAVVDLLLVQCGSNLRIQHGDHEIILLHYAATTSHVGVIELLLARGGLKDLEAKNDGGETPLLCSLSLDAANFFHNDDDFKATEKVVETLICAGANLSARDSSGRSVLHGAARYGFHAVVLKCLDNGMDINDDGGGIPQPVGWHRDGFHCTPLQLAVWGAHLELVQLLLSFGANPSLPDYEGKHPLHYLLEGWDWIKNDQGQDPSRAFANAVSIARILLDNGAIIDAKDNKHYTPFHRAVEVDPNCLPVLEFLLVRGAAINTCSDSPISGTPLHSACSEPVCLRFLLQHGADVHMRDVQGASALHRASQDGWKESVSLLLESGADVNAQDVAGRVPLHYASRFLRKDCLDLLKRYGANETLRDLRGSLPGDYLAVEEKKFETKKAQDALGRGRGGFGRGRR</sequence>
<keyword evidence="5" id="KW-1185">Reference proteome</keyword>
<evidence type="ECO:0000313" key="4">
    <source>
        <dbReference type="EMBL" id="OBT95842.2"/>
    </source>
</evidence>
<dbReference type="InterPro" id="IPR002110">
    <property type="entry name" value="Ankyrin_rpt"/>
</dbReference>
<reference evidence="4 5" key="1">
    <citation type="submission" date="2016-03" db="EMBL/GenBank/DDBJ databases">
        <title>Comparative genomics of Pseudogymnoascus destructans, the fungus causing white-nose syndrome of bats.</title>
        <authorList>
            <person name="Palmer J.M."/>
            <person name="Drees K.P."/>
            <person name="Foster J.T."/>
            <person name="Lindner D.L."/>
        </authorList>
    </citation>
    <scope>NUCLEOTIDE SEQUENCE [LARGE SCALE GENOMIC DNA]</scope>
    <source>
        <strain evidence="4 5">UAMH 10579</strain>
    </source>
</reference>
<dbReference type="PANTHER" id="PTHR24198">
    <property type="entry name" value="ANKYRIN REPEAT AND PROTEIN KINASE DOMAIN-CONTAINING PROTEIN"/>
    <property type="match status" value="1"/>
</dbReference>
<proteinExistence type="predicted"/>
<accession>A0A1B8GJ16</accession>
<dbReference type="SMART" id="SM00248">
    <property type="entry name" value="ANK"/>
    <property type="match status" value="12"/>
</dbReference>
<dbReference type="AlphaFoldDB" id="A0A1B8GJ16"/>
<evidence type="ECO:0000256" key="3">
    <source>
        <dbReference type="PROSITE-ProRule" id="PRU00023"/>
    </source>
</evidence>
<dbReference type="GeneID" id="28839468"/>
<organism evidence="4 5">
    <name type="scientific">Pseudogymnoascus verrucosus</name>
    <dbReference type="NCBI Taxonomy" id="342668"/>
    <lineage>
        <taxon>Eukaryota</taxon>
        <taxon>Fungi</taxon>
        <taxon>Dikarya</taxon>
        <taxon>Ascomycota</taxon>
        <taxon>Pezizomycotina</taxon>
        <taxon>Leotiomycetes</taxon>
        <taxon>Thelebolales</taxon>
        <taxon>Thelebolaceae</taxon>
        <taxon>Pseudogymnoascus</taxon>
    </lineage>
</organism>
<dbReference type="Proteomes" id="UP000091956">
    <property type="component" value="Unassembled WGS sequence"/>
</dbReference>
<dbReference type="RefSeq" id="XP_018129575.2">
    <property type="nucleotide sequence ID" value="XM_018275536.2"/>
</dbReference>
<feature type="repeat" description="ANK" evidence="3">
    <location>
        <begin position="309"/>
        <end position="338"/>
    </location>
</feature>
<dbReference type="SUPFAM" id="SSF48403">
    <property type="entry name" value="Ankyrin repeat"/>
    <property type="match status" value="2"/>
</dbReference>
<evidence type="ECO:0000256" key="2">
    <source>
        <dbReference type="ARBA" id="ARBA00023043"/>
    </source>
</evidence>
<keyword evidence="2 3" id="KW-0040">ANK repeat</keyword>
<evidence type="ECO:0000313" key="5">
    <source>
        <dbReference type="Proteomes" id="UP000091956"/>
    </source>
</evidence>
<dbReference type="PROSITE" id="PS50297">
    <property type="entry name" value="ANK_REP_REGION"/>
    <property type="match status" value="3"/>
</dbReference>
<dbReference type="Pfam" id="PF12796">
    <property type="entry name" value="Ank_2"/>
    <property type="match status" value="3"/>
</dbReference>
<dbReference type="InterPro" id="IPR036770">
    <property type="entry name" value="Ankyrin_rpt-contain_sf"/>
</dbReference>
<feature type="repeat" description="ANK" evidence="3">
    <location>
        <begin position="490"/>
        <end position="522"/>
    </location>
</feature>
<dbReference type="EMBL" id="KV460232">
    <property type="protein sequence ID" value="OBT95842.2"/>
    <property type="molecule type" value="Genomic_DNA"/>
</dbReference>
<gene>
    <name evidence="4" type="ORF">VE01_06082</name>
</gene>
<protein>
    <submittedName>
        <fullName evidence="4">Uncharacterized protein</fullName>
    </submittedName>
</protein>
<dbReference type="PRINTS" id="PR01415">
    <property type="entry name" value="ANKYRIN"/>
</dbReference>
<evidence type="ECO:0000256" key="1">
    <source>
        <dbReference type="ARBA" id="ARBA00022737"/>
    </source>
</evidence>
<dbReference type="Gene3D" id="1.25.40.20">
    <property type="entry name" value="Ankyrin repeat-containing domain"/>
    <property type="match status" value="5"/>
</dbReference>
<dbReference type="PROSITE" id="PS50088">
    <property type="entry name" value="ANK_REPEAT"/>
    <property type="match status" value="4"/>
</dbReference>
<name>A0A1B8GJ16_9PEZI</name>
<keyword evidence="1" id="KW-0677">Repeat</keyword>
<dbReference type="STRING" id="342668.A0A1B8GJ16"/>
<feature type="repeat" description="ANK" evidence="3">
    <location>
        <begin position="112"/>
        <end position="144"/>
    </location>
</feature>
<reference evidence="5" key="2">
    <citation type="journal article" date="2018" name="Nat. Commun.">
        <title>Extreme sensitivity to ultraviolet light in the fungal pathogen causing white-nose syndrome of bats.</title>
        <authorList>
            <person name="Palmer J.M."/>
            <person name="Drees K.P."/>
            <person name="Foster J.T."/>
            <person name="Lindner D.L."/>
        </authorList>
    </citation>
    <scope>NUCLEOTIDE SEQUENCE [LARGE SCALE GENOMIC DNA]</scope>
    <source>
        <strain evidence="5">UAMH 10579</strain>
    </source>
</reference>